<evidence type="ECO:0000256" key="16">
    <source>
        <dbReference type="SAM" id="Phobius"/>
    </source>
</evidence>
<keyword evidence="10" id="KW-0573">Peptidoglycan synthesis</keyword>
<keyword evidence="4" id="KW-0121">Carboxypeptidase</keyword>
<dbReference type="InterPro" id="IPR001460">
    <property type="entry name" value="PCN-bd_Tpept"/>
</dbReference>
<dbReference type="InterPro" id="IPR001264">
    <property type="entry name" value="Glyco_trans_51"/>
</dbReference>
<keyword evidence="7" id="KW-0808">Transferase</keyword>
<keyword evidence="20" id="KW-1185">Reference proteome</keyword>
<dbReference type="Proteomes" id="UP000198755">
    <property type="component" value="Unassembled WGS sequence"/>
</dbReference>
<evidence type="ECO:0000256" key="8">
    <source>
        <dbReference type="ARBA" id="ARBA00022801"/>
    </source>
</evidence>
<protein>
    <submittedName>
        <fullName evidence="19">Penicillin-binding protein 1A</fullName>
    </submittedName>
</protein>
<name>A0A1I4AAL8_9HYPH</name>
<dbReference type="Pfam" id="PF00905">
    <property type="entry name" value="Transpeptidase"/>
    <property type="match status" value="1"/>
</dbReference>
<evidence type="ECO:0000256" key="1">
    <source>
        <dbReference type="ARBA" id="ARBA00004752"/>
    </source>
</evidence>
<feature type="compositionally biased region" description="Low complexity" evidence="15">
    <location>
        <begin position="643"/>
        <end position="653"/>
    </location>
</feature>
<feature type="domain" description="Glycosyl transferase family 51" evidence="18">
    <location>
        <begin position="119"/>
        <end position="280"/>
    </location>
</feature>
<comment type="catalytic activity">
    <reaction evidence="13">
        <text>Preferential cleavage: (Ac)2-L-Lys-D-Ala-|-D-Ala. Also transpeptidation of peptidyl-alanyl moieties that are N-acyl substituents of D-alanine.</text>
        <dbReference type="EC" id="3.4.16.4"/>
    </reaction>
</comment>
<dbReference type="NCBIfam" id="TIGR02074">
    <property type="entry name" value="PBP_1a_fam"/>
    <property type="match status" value="1"/>
</dbReference>
<reference evidence="19 20" key="1">
    <citation type="submission" date="2016-10" db="EMBL/GenBank/DDBJ databases">
        <authorList>
            <person name="de Groot N.N."/>
        </authorList>
    </citation>
    <scope>NUCLEOTIDE SEQUENCE [LARGE SCALE GENOMIC DNA]</scope>
    <source>
        <strain evidence="19 20">NE2</strain>
    </source>
</reference>
<keyword evidence="16" id="KW-1133">Transmembrane helix</keyword>
<dbReference type="GO" id="GO:0006508">
    <property type="term" value="P:proteolysis"/>
    <property type="evidence" value="ECO:0007669"/>
    <property type="project" value="UniProtKB-KW"/>
</dbReference>
<dbReference type="PANTHER" id="PTHR32282">
    <property type="entry name" value="BINDING PROTEIN TRANSPEPTIDASE, PUTATIVE-RELATED"/>
    <property type="match status" value="1"/>
</dbReference>
<evidence type="ECO:0000256" key="3">
    <source>
        <dbReference type="ARBA" id="ARBA00007739"/>
    </source>
</evidence>
<dbReference type="STRING" id="1612308.SAMN05444581_109151"/>
<keyword evidence="5" id="KW-0645">Protease</keyword>
<dbReference type="InterPro" id="IPR012338">
    <property type="entry name" value="Beta-lactam/transpept-like"/>
</dbReference>
<comment type="catalytic activity">
    <reaction evidence="14">
        <text>[GlcNAc-(1-&gt;4)-Mur2Ac(oyl-L-Ala-gamma-D-Glu-L-Lys-D-Ala-D-Ala)](n)-di-trans,octa-cis-undecaprenyl diphosphate + beta-D-GlcNAc-(1-&gt;4)-Mur2Ac(oyl-L-Ala-gamma-D-Glu-L-Lys-D-Ala-D-Ala)-di-trans,octa-cis-undecaprenyl diphosphate = [GlcNAc-(1-&gt;4)-Mur2Ac(oyl-L-Ala-gamma-D-Glu-L-Lys-D-Ala-D-Ala)](n+1)-di-trans,octa-cis-undecaprenyl diphosphate + di-trans,octa-cis-undecaprenyl diphosphate + H(+)</text>
        <dbReference type="Rhea" id="RHEA:23708"/>
        <dbReference type="Rhea" id="RHEA-COMP:9602"/>
        <dbReference type="Rhea" id="RHEA-COMP:9603"/>
        <dbReference type="ChEBI" id="CHEBI:15378"/>
        <dbReference type="ChEBI" id="CHEBI:58405"/>
        <dbReference type="ChEBI" id="CHEBI:60033"/>
        <dbReference type="ChEBI" id="CHEBI:78435"/>
        <dbReference type="EC" id="2.4.99.28"/>
    </reaction>
</comment>
<evidence type="ECO:0000256" key="4">
    <source>
        <dbReference type="ARBA" id="ARBA00022645"/>
    </source>
</evidence>
<evidence type="ECO:0000256" key="12">
    <source>
        <dbReference type="ARBA" id="ARBA00023316"/>
    </source>
</evidence>
<evidence type="ECO:0000256" key="13">
    <source>
        <dbReference type="ARBA" id="ARBA00034000"/>
    </source>
</evidence>
<dbReference type="GO" id="GO:0008955">
    <property type="term" value="F:peptidoglycan glycosyltransferase activity"/>
    <property type="evidence" value="ECO:0007669"/>
    <property type="project" value="UniProtKB-EC"/>
</dbReference>
<evidence type="ECO:0000313" key="19">
    <source>
        <dbReference type="EMBL" id="SFK52819.1"/>
    </source>
</evidence>
<keyword evidence="9" id="KW-0133">Cell shape</keyword>
<dbReference type="GO" id="GO:0008360">
    <property type="term" value="P:regulation of cell shape"/>
    <property type="evidence" value="ECO:0007669"/>
    <property type="project" value="UniProtKB-KW"/>
</dbReference>
<dbReference type="GO" id="GO:0071555">
    <property type="term" value="P:cell wall organization"/>
    <property type="evidence" value="ECO:0007669"/>
    <property type="project" value="UniProtKB-KW"/>
</dbReference>
<dbReference type="FunFam" id="1.10.3810.10:FF:000001">
    <property type="entry name" value="Penicillin-binding protein 1A"/>
    <property type="match status" value="1"/>
</dbReference>
<dbReference type="UniPathway" id="UPA00219"/>
<dbReference type="PANTHER" id="PTHR32282:SF33">
    <property type="entry name" value="PEPTIDOGLYCAN GLYCOSYLTRANSFERASE"/>
    <property type="match status" value="1"/>
</dbReference>
<organism evidence="19 20">
    <name type="scientific">Methylocapsa palsarum</name>
    <dbReference type="NCBI Taxonomy" id="1612308"/>
    <lineage>
        <taxon>Bacteria</taxon>
        <taxon>Pseudomonadati</taxon>
        <taxon>Pseudomonadota</taxon>
        <taxon>Alphaproteobacteria</taxon>
        <taxon>Hyphomicrobiales</taxon>
        <taxon>Beijerinckiaceae</taxon>
        <taxon>Methylocapsa</taxon>
    </lineage>
</organism>
<dbReference type="GO" id="GO:0008658">
    <property type="term" value="F:penicillin binding"/>
    <property type="evidence" value="ECO:0007669"/>
    <property type="project" value="InterPro"/>
</dbReference>
<dbReference type="GO" id="GO:0009252">
    <property type="term" value="P:peptidoglycan biosynthetic process"/>
    <property type="evidence" value="ECO:0007669"/>
    <property type="project" value="UniProtKB-UniPathway"/>
</dbReference>
<keyword evidence="11" id="KW-0511">Multifunctional enzyme</keyword>
<comment type="similarity">
    <text evidence="2">In the C-terminal section; belongs to the transpeptidase family.</text>
</comment>
<dbReference type="InterPro" id="IPR036950">
    <property type="entry name" value="PBP_transglycosylase"/>
</dbReference>
<keyword evidence="6" id="KW-0328">Glycosyltransferase</keyword>
<evidence type="ECO:0000256" key="11">
    <source>
        <dbReference type="ARBA" id="ARBA00023268"/>
    </source>
</evidence>
<feature type="domain" description="Penicillin-binding protein transpeptidase" evidence="17">
    <location>
        <begin position="366"/>
        <end position="597"/>
    </location>
</feature>
<keyword evidence="16" id="KW-0812">Transmembrane</keyword>
<dbReference type="Gene3D" id="3.40.710.10">
    <property type="entry name" value="DD-peptidase/beta-lactamase superfamily"/>
    <property type="match status" value="1"/>
</dbReference>
<comment type="pathway">
    <text evidence="1">Cell wall biogenesis; peptidoglycan biosynthesis.</text>
</comment>
<comment type="similarity">
    <text evidence="3">In the N-terminal section; belongs to the glycosyltransferase 51 family.</text>
</comment>
<dbReference type="SUPFAM" id="SSF56601">
    <property type="entry name" value="beta-lactamase/transpeptidase-like"/>
    <property type="match status" value="1"/>
</dbReference>
<dbReference type="SUPFAM" id="SSF53955">
    <property type="entry name" value="Lysozyme-like"/>
    <property type="match status" value="1"/>
</dbReference>
<feature type="compositionally biased region" description="Low complexity" evidence="15">
    <location>
        <begin position="709"/>
        <end position="720"/>
    </location>
</feature>
<evidence type="ECO:0000313" key="20">
    <source>
        <dbReference type="Proteomes" id="UP000198755"/>
    </source>
</evidence>
<evidence type="ECO:0000256" key="14">
    <source>
        <dbReference type="ARBA" id="ARBA00049902"/>
    </source>
</evidence>
<keyword evidence="16" id="KW-0472">Membrane</keyword>
<keyword evidence="12" id="KW-0961">Cell wall biogenesis/degradation</keyword>
<evidence type="ECO:0000256" key="15">
    <source>
        <dbReference type="SAM" id="MobiDB-lite"/>
    </source>
</evidence>
<dbReference type="OrthoDB" id="9766909at2"/>
<evidence type="ECO:0000259" key="17">
    <source>
        <dbReference type="Pfam" id="PF00905"/>
    </source>
</evidence>
<proteinExistence type="inferred from homology"/>
<dbReference type="InterPro" id="IPR023346">
    <property type="entry name" value="Lysozyme-like_dom_sf"/>
</dbReference>
<feature type="region of interest" description="Disordered" evidence="15">
    <location>
        <begin position="636"/>
        <end position="744"/>
    </location>
</feature>
<keyword evidence="8" id="KW-0378">Hydrolase</keyword>
<evidence type="ECO:0000259" key="18">
    <source>
        <dbReference type="Pfam" id="PF00912"/>
    </source>
</evidence>
<sequence length="744" mass="78819">MERSLVKAARRGLRSGVFLDAAADGMTYRSTPGSREPGAGRAETPRRRRARRGRLLGGFLYWCFILCVWAAVGGAGVVAYYVAKLPPIDELAVPKRPPNIAILSDSGVLLANRGDTGGAAVRIADLPPYLPKAFVAIEDRRFYSHYGVDPLGILRALTRNAAGGAMQGGSTLTQQLAKNLFLTQERTLSRKIQEAILALWLEHHYSKNQILEMYLNRVYFGSGAYGVEAAARKYFGHGAREATLPEAAVLAGLMKAPTKLAPNRNPAGASERAAQVLAAMAQDGLITDAMAALALAHPAYAVRDQGAGSVNYAADYVMDVLDDTIGAVEEDIVVSTTINAGLQGAAEKALGEELDRKGEAFGVSQGAIVAMDPDGAIKALVGGRNYSDSQFNRAVFAKRQPGSAFKPFVYLTALEHGLTPGSVREDAPVNVKGWQPENYSHEYFGPVTLTKALSLSLNTVAVRLGVEVGPKAIVKTAHRLGIASELNTNASIALGTSEVTPLELVTAYAPFANGGVGVQAQIVSKVKTSAGKLLYQRKGASNGRVIDPAYDAMMNTMMQETLLTGTARKGDVPGWQAAGKTGTSQDWRDAWFIGYTSHLVTGVWLGNDDSSPTRKASGGNLPVEIWSRFMRVAHQGVPPQPLPGGLWQGAPQQSAPGEEANPFWPFAPPVAQNAPRAPVQNVGDARSAPPGGAGQTSRAQTERPGRSGGLLPPGLIPQGGEARQIPSAPSAPRERNFFETLFGG</sequence>
<gene>
    <name evidence="19" type="ORF">SAMN05444581_109151</name>
</gene>
<dbReference type="AlphaFoldDB" id="A0A1I4AAL8"/>
<evidence type="ECO:0000256" key="10">
    <source>
        <dbReference type="ARBA" id="ARBA00022984"/>
    </source>
</evidence>
<evidence type="ECO:0000256" key="5">
    <source>
        <dbReference type="ARBA" id="ARBA00022670"/>
    </source>
</evidence>
<accession>A0A1I4AAL8</accession>
<dbReference type="Pfam" id="PF00912">
    <property type="entry name" value="Transgly"/>
    <property type="match status" value="1"/>
</dbReference>
<evidence type="ECO:0000256" key="9">
    <source>
        <dbReference type="ARBA" id="ARBA00022960"/>
    </source>
</evidence>
<dbReference type="EMBL" id="FOSN01000009">
    <property type="protein sequence ID" value="SFK52819.1"/>
    <property type="molecule type" value="Genomic_DNA"/>
</dbReference>
<evidence type="ECO:0000256" key="7">
    <source>
        <dbReference type="ARBA" id="ARBA00022679"/>
    </source>
</evidence>
<dbReference type="InterPro" id="IPR050396">
    <property type="entry name" value="Glycosyltr_51/Transpeptidase"/>
</dbReference>
<feature type="transmembrane region" description="Helical" evidence="16">
    <location>
        <begin position="55"/>
        <end position="82"/>
    </location>
</feature>
<dbReference type="GO" id="GO:0030288">
    <property type="term" value="C:outer membrane-bounded periplasmic space"/>
    <property type="evidence" value="ECO:0007669"/>
    <property type="project" value="TreeGrafter"/>
</dbReference>
<dbReference type="GO" id="GO:0009002">
    <property type="term" value="F:serine-type D-Ala-D-Ala carboxypeptidase activity"/>
    <property type="evidence" value="ECO:0007669"/>
    <property type="project" value="UniProtKB-EC"/>
</dbReference>
<evidence type="ECO:0000256" key="2">
    <source>
        <dbReference type="ARBA" id="ARBA00007090"/>
    </source>
</evidence>
<evidence type="ECO:0000256" key="6">
    <source>
        <dbReference type="ARBA" id="ARBA00022676"/>
    </source>
</evidence>
<dbReference type="Gene3D" id="1.10.3810.10">
    <property type="entry name" value="Biosynthetic peptidoglycan transglycosylase-like"/>
    <property type="match status" value="1"/>
</dbReference>
<feature type="region of interest" description="Disordered" evidence="15">
    <location>
        <begin position="28"/>
        <end position="47"/>
    </location>
</feature>